<organism evidence="7 10">
    <name type="scientific">Sulfolobus acidocaldarius</name>
    <dbReference type="NCBI Taxonomy" id="2285"/>
    <lineage>
        <taxon>Archaea</taxon>
        <taxon>Thermoproteota</taxon>
        <taxon>Thermoprotei</taxon>
        <taxon>Sulfolobales</taxon>
        <taxon>Sulfolobaceae</taxon>
        <taxon>Sulfolobus</taxon>
    </lineage>
</organism>
<dbReference type="InterPro" id="IPR013525">
    <property type="entry name" value="ABC2_TM"/>
</dbReference>
<name>A0A0U3GLM0_9CREN</name>
<dbReference type="Proteomes" id="UP000065473">
    <property type="component" value="Chromosome"/>
</dbReference>
<evidence type="ECO:0000313" key="10">
    <source>
        <dbReference type="Proteomes" id="UP000065473"/>
    </source>
</evidence>
<evidence type="ECO:0000256" key="1">
    <source>
        <dbReference type="ARBA" id="ARBA00004141"/>
    </source>
</evidence>
<evidence type="ECO:0000313" key="7">
    <source>
        <dbReference type="EMBL" id="ALU29240.1"/>
    </source>
</evidence>
<gene>
    <name evidence="7" type="ORF">ATY89_04345</name>
    <name evidence="8" type="ORF">ATZ20_07370</name>
</gene>
<dbReference type="AlphaFoldDB" id="A0A0U3GLM0"/>
<dbReference type="GeneID" id="14550917"/>
<sequence>MRNVIPTTRAIIKDNLSSRVTLGFVIFFPLILALVFSLLGNAFQPHATVYLTGENAQKVGKYVNASGLFTAYIGGSPSIVKYEPVIFINLTSKNVYYNQLEQEYVPLLQSYLNSYYTNQTSIFSSQLILTRNTPVAYEISGVIGVIALSNGIFGVTGVGSGYYRDRLVDRLASSPLRDYEWVLSLMIYEVLITILSSIVVLGLGLILGFTPVSILEFLGVLILSTLMFSGLGAIILGLTPKDKIFLANVVPTFIVFPLMFISNAFYSSSIFPSILGLIAEYQPVSIVNDVVRQAIVFNVLPNPIYLITIIILTLVFLGVGARLLKLREM</sequence>
<protein>
    <submittedName>
        <fullName evidence="7">ABC transporter</fullName>
    </submittedName>
</protein>
<dbReference type="OrthoDB" id="37087at2157"/>
<feature type="transmembrane region" description="Helical" evidence="5">
    <location>
        <begin position="139"/>
        <end position="163"/>
    </location>
</feature>
<feature type="domain" description="ABC transmembrane type-2" evidence="6">
    <location>
        <begin position="105"/>
        <end position="327"/>
    </location>
</feature>
<dbReference type="OMA" id="MAIMETC"/>
<keyword evidence="2 5" id="KW-0812">Transmembrane</keyword>
<evidence type="ECO:0000256" key="2">
    <source>
        <dbReference type="ARBA" id="ARBA00022692"/>
    </source>
</evidence>
<evidence type="ECO:0000256" key="5">
    <source>
        <dbReference type="SAM" id="Phobius"/>
    </source>
</evidence>
<dbReference type="Proteomes" id="UP000060043">
    <property type="component" value="Chromosome"/>
</dbReference>
<comment type="subcellular location">
    <subcellularLocation>
        <location evidence="1">Membrane</location>
        <topology evidence="1">Multi-pass membrane protein</topology>
    </subcellularLocation>
</comment>
<reference evidence="9 10" key="1">
    <citation type="submission" date="2015-12" db="EMBL/GenBank/DDBJ databases">
        <title>A stable core within a dynamic pangenome in Sulfolobus acidocaldarius.</title>
        <authorList>
            <person name="Anderson R."/>
            <person name="Kouris A."/>
            <person name="Seward C."/>
            <person name="Campbell K."/>
            <person name="Whitaker R."/>
        </authorList>
    </citation>
    <scope>NUCLEOTIDE SEQUENCE [LARGE SCALE GENOMIC DNA]</scope>
    <source>
        <strain evidence="7 10">GG12-C01-09</strain>
        <strain evidence="8 9">NG05B_CO5_07</strain>
    </source>
</reference>
<dbReference type="Pfam" id="PF01061">
    <property type="entry name" value="ABC2_membrane"/>
    <property type="match status" value="1"/>
</dbReference>
<dbReference type="RefSeq" id="WP_011277306.1">
    <property type="nucleotide sequence ID" value="NZ_BHWZ01000001.1"/>
</dbReference>
<dbReference type="PANTHER" id="PTHR43027:SF1">
    <property type="entry name" value="DOXORUBICIN RESISTANCE ABC TRANSPORTER PERMEASE PROTEIN DRRC-RELATED"/>
    <property type="match status" value="1"/>
</dbReference>
<evidence type="ECO:0000259" key="6">
    <source>
        <dbReference type="PROSITE" id="PS51012"/>
    </source>
</evidence>
<dbReference type="PANTHER" id="PTHR43027">
    <property type="entry name" value="DOXORUBICIN RESISTANCE ABC TRANSPORTER PERMEASE PROTEIN DRRC-RELATED"/>
    <property type="match status" value="1"/>
</dbReference>
<feature type="transmembrane region" description="Helical" evidence="5">
    <location>
        <begin position="214"/>
        <end position="238"/>
    </location>
</feature>
<dbReference type="InterPro" id="IPR047817">
    <property type="entry name" value="ABC2_TM_bact-type"/>
</dbReference>
<evidence type="ECO:0000313" key="8">
    <source>
        <dbReference type="EMBL" id="ALU31969.1"/>
    </source>
</evidence>
<dbReference type="GO" id="GO:0140359">
    <property type="term" value="F:ABC-type transporter activity"/>
    <property type="evidence" value="ECO:0007669"/>
    <property type="project" value="InterPro"/>
</dbReference>
<evidence type="ECO:0000256" key="3">
    <source>
        <dbReference type="ARBA" id="ARBA00022989"/>
    </source>
</evidence>
<keyword evidence="4 5" id="KW-0472">Membrane</keyword>
<accession>A0A0U3GLM0</accession>
<feature type="transmembrane region" description="Helical" evidence="5">
    <location>
        <begin position="245"/>
        <end position="266"/>
    </location>
</feature>
<dbReference type="EMBL" id="CP013694">
    <property type="protein sequence ID" value="ALU29240.1"/>
    <property type="molecule type" value="Genomic_DNA"/>
</dbReference>
<evidence type="ECO:0000313" key="9">
    <source>
        <dbReference type="Proteomes" id="UP000060043"/>
    </source>
</evidence>
<dbReference type="STRING" id="1435377.SUSAZ_01990"/>
<dbReference type="GO" id="GO:0016020">
    <property type="term" value="C:membrane"/>
    <property type="evidence" value="ECO:0007669"/>
    <property type="project" value="UniProtKB-SubCell"/>
</dbReference>
<feature type="transmembrane region" description="Helical" evidence="5">
    <location>
        <begin position="183"/>
        <end position="208"/>
    </location>
</feature>
<dbReference type="InterPro" id="IPR052902">
    <property type="entry name" value="ABC-2_transporter"/>
</dbReference>
<keyword evidence="3 5" id="KW-1133">Transmembrane helix</keyword>
<dbReference type="PaxDb" id="1435377-SUSAZ_01990"/>
<proteinExistence type="predicted"/>
<dbReference type="PROSITE" id="PS51012">
    <property type="entry name" value="ABC_TM2"/>
    <property type="match status" value="1"/>
</dbReference>
<dbReference type="EMBL" id="CP013695">
    <property type="protein sequence ID" value="ALU31969.1"/>
    <property type="molecule type" value="Genomic_DNA"/>
</dbReference>
<feature type="transmembrane region" description="Helical" evidence="5">
    <location>
        <begin position="20"/>
        <end position="43"/>
    </location>
</feature>
<evidence type="ECO:0000256" key="4">
    <source>
        <dbReference type="ARBA" id="ARBA00023136"/>
    </source>
</evidence>
<feature type="transmembrane region" description="Helical" evidence="5">
    <location>
        <begin position="304"/>
        <end position="324"/>
    </location>
</feature>